<gene>
    <name evidence="1" type="primary">RvY_04515-1</name>
    <name evidence="1" type="synonym">RvY_04515.1</name>
    <name evidence="1" type="ORF">RvY_04515</name>
</gene>
<dbReference type="SUPFAM" id="SSF56219">
    <property type="entry name" value="DNase I-like"/>
    <property type="match status" value="1"/>
</dbReference>
<keyword evidence="2" id="KW-1185">Reference proteome</keyword>
<organism evidence="1 2">
    <name type="scientific">Ramazzottius varieornatus</name>
    <name type="common">Water bear</name>
    <name type="synonym">Tardigrade</name>
    <dbReference type="NCBI Taxonomy" id="947166"/>
    <lineage>
        <taxon>Eukaryota</taxon>
        <taxon>Metazoa</taxon>
        <taxon>Ecdysozoa</taxon>
        <taxon>Tardigrada</taxon>
        <taxon>Eutardigrada</taxon>
        <taxon>Parachela</taxon>
        <taxon>Hypsibioidea</taxon>
        <taxon>Ramazzottiidae</taxon>
        <taxon>Ramazzottius</taxon>
    </lineage>
</organism>
<dbReference type="OrthoDB" id="6780760at2759"/>
<dbReference type="EMBL" id="BDGG01000002">
    <property type="protein sequence ID" value="GAU92434.1"/>
    <property type="molecule type" value="Genomic_DNA"/>
</dbReference>
<protein>
    <submittedName>
        <fullName evidence="1">Uncharacterized protein</fullName>
    </submittedName>
</protein>
<dbReference type="InterPro" id="IPR036691">
    <property type="entry name" value="Endo/exonu/phosph_ase_sf"/>
</dbReference>
<accession>A0A1D1URX8</accession>
<dbReference type="Proteomes" id="UP000186922">
    <property type="component" value="Unassembled WGS sequence"/>
</dbReference>
<dbReference type="Gene3D" id="3.60.10.10">
    <property type="entry name" value="Endonuclease/exonuclease/phosphatase"/>
    <property type="match status" value="1"/>
</dbReference>
<comment type="caution">
    <text evidence="1">The sequence shown here is derived from an EMBL/GenBank/DDBJ whole genome shotgun (WGS) entry which is preliminary data.</text>
</comment>
<sequence length="115" mass="12711">MTNVRGTTDGNLGKQLTLRYANLNGIKSKTEEVKAWTEKGSVDIGAFVETMADDTVTDELIADLQKYSVYRKDRAGCQKETGGGVAVIARKDLQTLRIDEYEVEGLELLWLKVVG</sequence>
<evidence type="ECO:0000313" key="1">
    <source>
        <dbReference type="EMBL" id="GAU92434.1"/>
    </source>
</evidence>
<proteinExistence type="predicted"/>
<name>A0A1D1URX8_RAMVA</name>
<dbReference type="AlphaFoldDB" id="A0A1D1URX8"/>
<reference evidence="1 2" key="1">
    <citation type="journal article" date="2016" name="Nat. Commun.">
        <title>Extremotolerant tardigrade genome and improved radiotolerance of human cultured cells by tardigrade-unique protein.</title>
        <authorList>
            <person name="Hashimoto T."/>
            <person name="Horikawa D.D."/>
            <person name="Saito Y."/>
            <person name="Kuwahara H."/>
            <person name="Kozuka-Hata H."/>
            <person name="Shin-I T."/>
            <person name="Minakuchi Y."/>
            <person name="Ohishi K."/>
            <person name="Motoyama A."/>
            <person name="Aizu T."/>
            <person name="Enomoto A."/>
            <person name="Kondo K."/>
            <person name="Tanaka S."/>
            <person name="Hara Y."/>
            <person name="Koshikawa S."/>
            <person name="Sagara H."/>
            <person name="Miura T."/>
            <person name="Yokobori S."/>
            <person name="Miyagawa K."/>
            <person name="Suzuki Y."/>
            <person name="Kubo T."/>
            <person name="Oyama M."/>
            <person name="Kohara Y."/>
            <person name="Fujiyama A."/>
            <person name="Arakawa K."/>
            <person name="Katayama T."/>
            <person name="Toyoda A."/>
            <person name="Kunieda T."/>
        </authorList>
    </citation>
    <scope>NUCLEOTIDE SEQUENCE [LARGE SCALE GENOMIC DNA]</scope>
    <source>
        <strain evidence="1 2">YOKOZUNA-1</strain>
    </source>
</reference>
<evidence type="ECO:0000313" key="2">
    <source>
        <dbReference type="Proteomes" id="UP000186922"/>
    </source>
</evidence>